<dbReference type="Proteomes" id="UP000565724">
    <property type="component" value="Unassembled WGS sequence"/>
</dbReference>
<dbReference type="EMBL" id="JABMCI010000053">
    <property type="protein sequence ID" value="NUU16653.1"/>
    <property type="molecule type" value="Genomic_DNA"/>
</dbReference>
<comment type="caution">
    <text evidence="1">The sequence shown here is derived from an EMBL/GenBank/DDBJ whole genome shotgun (WGS) entry which is preliminary data.</text>
</comment>
<reference evidence="1 2" key="1">
    <citation type="submission" date="2020-05" db="EMBL/GenBank/DDBJ databases">
        <title>Genome Sequencing of Type Strains.</title>
        <authorList>
            <person name="Lemaire J.F."/>
            <person name="Inderbitzin P."/>
            <person name="Gregorio O.A."/>
            <person name="Collins S.B."/>
            <person name="Wespe N."/>
            <person name="Knight-Connoni V."/>
        </authorList>
    </citation>
    <scope>NUCLEOTIDE SEQUENCE [LARGE SCALE GENOMIC DNA]</scope>
    <source>
        <strain evidence="1 2">ATCC 25174</strain>
    </source>
</reference>
<evidence type="ECO:0000313" key="2">
    <source>
        <dbReference type="Proteomes" id="UP000565724"/>
    </source>
</evidence>
<dbReference type="RefSeq" id="WP_175346535.1">
    <property type="nucleotide sequence ID" value="NZ_JABMCI010000053.1"/>
</dbReference>
<organism evidence="1 2">
    <name type="scientific">Cellulomonas humilata</name>
    <dbReference type="NCBI Taxonomy" id="144055"/>
    <lineage>
        <taxon>Bacteria</taxon>
        <taxon>Bacillati</taxon>
        <taxon>Actinomycetota</taxon>
        <taxon>Actinomycetes</taxon>
        <taxon>Micrococcales</taxon>
        <taxon>Cellulomonadaceae</taxon>
        <taxon>Cellulomonas</taxon>
    </lineage>
</organism>
<sequence>MTPPVEQRVSDLRLDRRALRAERARVAWWRRLVRARLDLAVAQAARPQTLGEDVAFQLPLEVGLDVPRPAALAAVLAGADPATDVGRLHELRALDEQLSAYAAGVEAALTRATDRLIVRLAVDPSVVVAGLREPLGRG</sequence>
<accession>A0A7Y6A006</accession>
<gene>
    <name evidence="1" type="ORF">HP550_05245</name>
</gene>
<proteinExistence type="predicted"/>
<dbReference type="AlphaFoldDB" id="A0A7Y6A006"/>
<protein>
    <submittedName>
        <fullName evidence="1">Uncharacterized protein</fullName>
    </submittedName>
</protein>
<keyword evidence="2" id="KW-1185">Reference proteome</keyword>
<name>A0A7Y6A006_9CELL</name>
<evidence type="ECO:0000313" key="1">
    <source>
        <dbReference type="EMBL" id="NUU16653.1"/>
    </source>
</evidence>